<dbReference type="GO" id="GO:0005829">
    <property type="term" value="C:cytosol"/>
    <property type="evidence" value="ECO:0007669"/>
    <property type="project" value="TreeGrafter"/>
</dbReference>
<dbReference type="HAMAP" id="MF_00336">
    <property type="entry name" value="BioD"/>
    <property type="match status" value="1"/>
</dbReference>
<feature type="binding site" evidence="9">
    <location>
        <begin position="12"/>
        <end position="17"/>
    </location>
    <ligand>
        <name>ATP</name>
        <dbReference type="ChEBI" id="CHEBI:30616"/>
    </ligand>
</feature>
<feature type="binding site" evidence="9">
    <location>
        <begin position="220"/>
        <end position="222"/>
    </location>
    <ligand>
        <name>ATP</name>
        <dbReference type="ChEBI" id="CHEBI:30616"/>
    </ligand>
</feature>
<comment type="catalytic activity">
    <reaction evidence="9">
        <text>(7R,8S)-7,8-diammoniononanoate + CO2 + ATP = (4R,5S)-dethiobiotin + ADP + phosphate + 3 H(+)</text>
        <dbReference type="Rhea" id="RHEA:15805"/>
        <dbReference type="ChEBI" id="CHEBI:15378"/>
        <dbReference type="ChEBI" id="CHEBI:16526"/>
        <dbReference type="ChEBI" id="CHEBI:30616"/>
        <dbReference type="ChEBI" id="CHEBI:43474"/>
        <dbReference type="ChEBI" id="CHEBI:149469"/>
        <dbReference type="ChEBI" id="CHEBI:149473"/>
        <dbReference type="ChEBI" id="CHEBI:456216"/>
        <dbReference type="EC" id="6.3.3.3"/>
    </reaction>
</comment>
<evidence type="ECO:0000256" key="3">
    <source>
        <dbReference type="ARBA" id="ARBA00022723"/>
    </source>
</evidence>
<accession>A0A915UBF5</accession>
<proteinExistence type="inferred from homology"/>
<feature type="active site" evidence="9">
    <location>
        <position position="37"/>
    </location>
</feature>
<dbReference type="PANTHER" id="PTHR43210">
    <property type="entry name" value="DETHIOBIOTIN SYNTHETASE"/>
    <property type="match status" value="1"/>
</dbReference>
<keyword evidence="1 9" id="KW-0963">Cytoplasm</keyword>
<organism evidence="10 11">
    <name type="scientific">Desulfolithobacter dissulfuricans</name>
    <dbReference type="NCBI Taxonomy" id="2795293"/>
    <lineage>
        <taxon>Bacteria</taxon>
        <taxon>Pseudomonadati</taxon>
        <taxon>Thermodesulfobacteriota</taxon>
        <taxon>Desulfobulbia</taxon>
        <taxon>Desulfobulbales</taxon>
        <taxon>Desulfobulbaceae</taxon>
        <taxon>Desulfolithobacter</taxon>
    </lineage>
</organism>
<comment type="subunit">
    <text evidence="9">Homodimer.</text>
</comment>
<feature type="binding site" evidence="9">
    <location>
        <begin position="114"/>
        <end position="117"/>
    </location>
    <ligand>
        <name>ATP</name>
        <dbReference type="ChEBI" id="CHEBI:30616"/>
    </ligand>
</feature>
<dbReference type="PIRSF" id="PIRSF006755">
    <property type="entry name" value="DTB_synth"/>
    <property type="match status" value="1"/>
</dbReference>
<dbReference type="AlphaFoldDB" id="A0A915UBF5"/>
<evidence type="ECO:0000313" key="10">
    <source>
        <dbReference type="EMBL" id="BCO10655.1"/>
    </source>
</evidence>
<evidence type="ECO:0000256" key="9">
    <source>
        <dbReference type="HAMAP-Rule" id="MF_00336"/>
    </source>
</evidence>
<dbReference type="InterPro" id="IPR027417">
    <property type="entry name" value="P-loop_NTPase"/>
</dbReference>
<comment type="function">
    <text evidence="9">Catalyzes a mechanistically unusual reaction, the ATP-dependent insertion of CO2 between the N7 and N8 nitrogen atoms of 7,8-diaminopelargonic acid (DAPA, also called 7,8-diammoniononanoate) to form a ureido ring.</text>
</comment>
<evidence type="ECO:0000256" key="7">
    <source>
        <dbReference type="ARBA" id="ARBA00022842"/>
    </source>
</evidence>
<dbReference type="GO" id="GO:0009102">
    <property type="term" value="P:biotin biosynthetic process"/>
    <property type="evidence" value="ECO:0007669"/>
    <property type="project" value="UniProtKB-UniRule"/>
</dbReference>
<dbReference type="Proteomes" id="UP001063350">
    <property type="component" value="Chromosome"/>
</dbReference>
<evidence type="ECO:0000256" key="4">
    <source>
        <dbReference type="ARBA" id="ARBA00022741"/>
    </source>
</evidence>
<dbReference type="GO" id="GO:0000287">
    <property type="term" value="F:magnesium ion binding"/>
    <property type="evidence" value="ECO:0007669"/>
    <property type="project" value="UniProtKB-UniRule"/>
</dbReference>
<dbReference type="Pfam" id="PF13500">
    <property type="entry name" value="AAA_26"/>
    <property type="match status" value="1"/>
</dbReference>
<comment type="catalytic activity">
    <reaction evidence="8">
        <text>(7R,8S)-8-amino-7-(carboxyamino)nonanoate + ATP = (4R,5S)-dethiobiotin + ADP + phosphate + H(+)</text>
        <dbReference type="Rhea" id="RHEA:63684"/>
        <dbReference type="ChEBI" id="CHEBI:15378"/>
        <dbReference type="ChEBI" id="CHEBI:30616"/>
        <dbReference type="ChEBI" id="CHEBI:43474"/>
        <dbReference type="ChEBI" id="CHEBI:149470"/>
        <dbReference type="ChEBI" id="CHEBI:149473"/>
        <dbReference type="ChEBI" id="CHEBI:456216"/>
    </reaction>
</comment>
<keyword evidence="4 9" id="KW-0547">Nucleotide-binding</keyword>
<dbReference type="GO" id="GO:0005524">
    <property type="term" value="F:ATP binding"/>
    <property type="evidence" value="ECO:0007669"/>
    <property type="project" value="UniProtKB-UniRule"/>
</dbReference>
<gene>
    <name evidence="9 10" type="primary">bioD</name>
    <name evidence="10" type="ORF">GF1_30310</name>
</gene>
<keyword evidence="5 9" id="KW-0093">Biotin biosynthesis</keyword>
<feature type="binding site" evidence="9">
    <location>
        <position position="41"/>
    </location>
    <ligand>
        <name>substrate</name>
    </ligand>
</feature>
<comment type="subcellular location">
    <subcellularLocation>
        <location evidence="9">Cytoplasm</location>
    </subcellularLocation>
</comment>
<evidence type="ECO:0000256" key="5">
    <source>
        <dbReference type="ARBA" id="ARBA00022756"/>
    </source>
</evidence>
<protein>
    <recommendedName>
        <fullName evidence="9">ATP-dependent dethiobiotin synthetase BioD</fullName>
        <ecNumber evidence="9">6.3.3.3</ecNumber>
    </recommendedName>
    <alternativeName>
        <fullName evidence="9">DTB synthetase</fullName>
        <shortName evidence="9">DTBS</shortName>
    </alternativeName>
    <alternativeName>
        <fullName evidence="9">Dethiobiotin synthase</fullName>
    </alternativeName>
</protein>
<dbReference type="EMBL" id="AP024233">
    <property type="protein sequence ID" value="BCO10655.1"/>
    <property type="molecule type" value="Genomic_DNA"/>
</dbReference>
<dbReference type="EC" id="6.3.3.3" evidence="9"/>
<evidence type="ECO:0000256" key="8">
    <source>
        <dbReference type="ARBA" id="ARBA00047386"/>
    </source>
</evidence>
<comment type="pathway">
    <text evidence="9">Cofactor biosynthesis; biotin biosynthesis; biotin from 7,8-diaminononanoate: step 1/2.</text>
</comment>
<comment type="similarity">
    <text evidence="9">Belongs to the dethiobiotin synthetase family.</text>
</comment>
<keyword evidence="6 9" id="KW-0067">ATP-binding</keyword>
<dbReference type="CDD" id="cd03109">
    <property type="entry name" value="DTBS"/>
    <property type="match status" value="1"/>
</dbReference>
<evidence type="ECO:0000256" key="1">
    <source>
        <dbReference type="ARBA" id="ARBA00022490"/>
    </source>
</evidence>
<name>A0A915UBF5_9BACT</name>
<evidence type="ECO:0000313" key="11">
    <source>
        <dbReference type="Proteomes" id="UP001063350"/>
    </source>
</evidence>
<feature type="binding site" evidence="9">
    <location>
        <position position="16"/>
    </location>
    <ligand>
        <name>Mg(2+)</name>
        <dbReference type="ChEBI" id="CHEBI:18420"/>
    </ligand>
</feature>
<dbReference type="SUPFAM" id="SSF52540">
    <property type="entry name" value="P-loop containing nucleoside triphosphate hydrolases"/>
    <property type="match status" value="1"/>
</dbReference>
<dbReference type="GO" id="GO:0004141">
    <property type="term" value="F:dethiobiotin synthase activity"/>
    <property type="evidence" value="ECO:0007669"/>
    <property type="project" value="UniProtKB-UniRule"/>
</dbReference>
<dbReference type="RefSeq" id="WP_267927374.1">
    <property type="nucleotide sequence ID" value="NZ_AP024233.1"/>
</dbReference>
<keyword evidence="2 9" id="KW-0436">Ligase</keyword>
<keyword evidence="7 9" id="KW-0460">Magnesium</keyword>
<dbReference type="InterPro" id="IPR004472">
    <property type="entry name" value="DTB_synth_BioD"/>
</dbReference>
<sequence length="229" mass="25402">MAKIAVCAIDTDIGKSVVTGLLARFLKTGGATVTTMKPVQTGCLGKPEDILMHRRIMESDWDQWDEQGLTCPYCFPFPGSPHLAARLADTAIDPQRLDRAMEELQAHHRWLVVEGAGGLLVPLGEELTWLEYLRGRRIPVILVTSPRLGSINHTQLSLEAIRARGVHLAGLVYNLHGDHPKEIVLDSLRVFRRALGQYGFPEKVILLPDTRESQSTNWGPLLEDIEGEG</sequence>
<dbReference type="NCBIfam" id="TIGR00347">
    <property type="entry name" value="bioD"/>
    <property type="match status" value="1"/>
</dbReference>
<keyword evidence="3 9" id="KW-0479">Metal-binding</keyword>
<dbReference type="Gene3D" id="3.40.50.300">
    <property type="entry name" value="P-loop containing nucleotide triphosphate hydrolases"/>
    <property type="match status" value="1"/>
</dbReference>
<feature type="binding site" evidence="9">
    <location>
        <position position="114"/>
    </location>
    <ligand>
        <name>Mg(2+)</name>
        <dbReference type="ChEBI" id="CHEBI:18420"/>
    </ligand>
</feature>
<dbReference type="KEGG" id="ddu:GF1_30310"/>
<feature type="binding site" evidence="9">
    <location>
        <position position="49"/>
    </location>
    <ligand>
        <name>ATP</name>
        <dbReference type="ChEBI" id="CHEBI:30616"/>
    </ligand>
</feature>
<evidence type="ECO:0000256" key="6">
    <source>
        <dbReference type="ARBA" id="ARBA00022840"/>
    </source>
</evidence>
<comment type="cofactor">
    <cofactor evidence="9">
        <name>Mg(2+)</name>
        <dbReference type="ChEBI" id="CHEBI:18420"/>
    </cofactor>
</comment>
<reference evidence="10" key="1">
    <citation type="submission" date="2020-12" db="EMBL/GenBank/DDBJ databases">
        <title>Desulfobium dissulfuricans gen. nov., sp. nov., a novel mesophilic, sulfate-reducing bacterium isolated from a deep-sea hydrothermal vent.</title>
        <authorList>
            <person name="Hashimoto Y."/>
            <person name="Tame A."/>
            <person name="Sawayama S."/>
            <person name="Miyazaki J."/>
            <person name="Takai K."/>
            <person name="Nakagawa S."/>
        </authorList>
    </citation>
    <scope>NUCLEOTIDE SEQUENCE</scope>
    <source>
        <strain evidence="10">GF1</strain>
    </source>
</reference>
<evidence type="ECO:0000256" key="2">
    <source>
        <dbReference type="ARBA" id="ARBA00022598"/>
    </source>
</evidence>
<comment type="caution">
    <text evidence="9">Lacks conserved residue(s) required for the propagation of feature annotation.</text>
</comment>
<dbReference type="PANTHER" id="PTHR43210:SF2">
    <property type="entry name" value="ATP-DEPENDENT DETHIOBIOTIN SYNTHETASE BIOD 2"/>
    <property type="match status" value="1"/>
</dbReference>
<keyword evidence="11" id="KW-1185">Reference proteome</keyword>
<feature type="binding site" evidence="9">
    <location>
        <position position="49"/>
    </location>
    <ligand>
        <name>Mg(2+)</name>
        <dbReference type="ChEBI" id="CHEBI:18420"/>
    </ligand>
</feature>